<protein>
    <submittedName>
        <fullName evidence="1">Uncharacterized protein</fullName>
    </submittedName>
</protein>
<evidence type="ECO:0000313" key="2">
    <source>
        <dbReference type="Proteomes" id="UP000265520"/>
    </source>
</evidence>
<accession>A0A392S0A0</accession>
<sequence length="68" mass="7570">ANGARRLEGKNFLTKLRSGTCASRRGIWRVAPFIPQQQEFFLEVVVWRVAPSKSCSSKGLLEVAHRAG</sequence>
<proteinExistence type="predicted"/>
<feature type="non-terminal residue" evidence="1">
    <location>
        <position position="68"/>
    </location>
</feature>
<dbReference type="Proteomes" id="UP000265520">
    <property type="component" value="Unassembled WGS sequence"/>
</dbReference>
<feature type="non-terminal residue" evidence="1">
    <location>
        <position position="1"/>
    </location>
</feature>
<reference evidence="1 2" key="1">
    <citation type="journal article" date="2018" name="Front. Plant Sci.">
        <title>Red Clover (Trifolium pratense) and Zigzag Clover (T. medium) - A Picture of Genomic Similarities and Differences.</title>
        <authorList>
            <person name="Dluhosova J."/>
            <person name="Istvanek J."/>
            <person name="Nedelnik J."/>
            <person name="Repkova J."/>
        </authorList>
    </citation>
    <scope>NUCLEOTIDE SEQUENCE [LARGE SCALE GENOMIC DNA]</scope>
    <source>
        <strain evidence="2">cv. 10/8</strain>
        <tissue evidence="1">Leaf</tissue>
    </source>
</reference>
<keyword evidence="2" id="KW-1185">Reference proteome</keyword>
<organism evidence="1 2">
    <name type="scientific">Trifolium medium</name>
    <dbReference type="NCBI Taxonomy" id="97028"/>
    <lineage>
        <taxon>Eukaryota</taxon>
        <taxon>Viridiplantae</taxon>
        <taxon>Streptophyta</taxon>
        <taxon>Embryophyta</taxon>
        <taxon>Tracheophyta</taxon>
        <taxon>Spermatophyta</taxon>
        <taxon>Magnoliopsida</taxon>
        <taxon>eudicotyledons</taxon>
        <taxon>Gunneridae</taxon>
        <taxon>Pentapetalae</taxon>
        <taxon>rosids</taxon>
        <taxon>fabids</taxon>
        <taxon>Fabales</taxon>
        <taxon>Fabaceae</taxon>
        <taxon>Papilionoideae</taxon>
        <taxon>50 kb inversion clade</taxon>
        <taxon>NPAAA clade</taxon>
        <taxon>Hologalegina</taxon>
        <taxon>IRL clade</taxon>
        <taxon>Trifolieae</taxon>
        <taxon>Trifolium</taxon>
    </lineage>
</organism>
<dbReference type="EMBL" id="LXQA010302841">
    <property type="protein sequence ID" value="MCI42301.1"/>
    <property type="molecule type" value="Genomic_DNA"/>
</dbReference>
<dbReference type="AlphaFoldDB" id="A0A392S0A0"/>
<evidence type="ECO:0000313" key="1">
    <source>
        <dbReference type="EMBL" id="MCI42301.1"/>
    </source>
</evidence>
<name>A0A392S0A0_9FABA</name>
<comment type="caution">
    <text evidence="1">The sequence shown here is derived from an EMBL/GenBank/DDBJ whole genome shotgun (WGS) entry which is preliminary data.</text>
</comment>